<feature type="transmembrane region" description="Helical" evidence="3">
    <location>
        <begin position="24"/>
        <end position="42"/>
    </location>
</feature>
<evidence type="ECO:0000256" key="1">
    <source>
        <dbReference type="ARBA" id="ARBA00009477"/>
    </source>
</evidence>
<comment type="similarity">
    <text evidence="1">Belongs to the membrane fusion protein (MFP) (TC 8.A.1) family.</text>
</comment>
<dbReference type="SUPFAM" id="SSF111369">
    <property type="entry name" value="HlyD-like secretion proteins"/>
    <property type="match status" value="1"/>
</dbReference>
<name>A0AA41X048_9ALTE</name>
<reference evidence="4" key="1">
    <citation type="submission" date="2022-07" db="EMBL/GenBank/DDBJ databases">
        <title>Characterization of the Novel Bacterium Alteromonas immobilis LMIT006 and Alteromonas gregis LMIT007.</title>
        <authorList>
            <person name="Lin X."/>
        </authorList>
    </citation>
    <scope>NUCLEOTIDE SEQUENCE</scope>
    <source>
        <strain evidence="4">LMIT007</strain>
    </source>
</reference>
<dbReference type="Gene3D" id="2.40.420.20">
    <property type="match status" value="1"/>
</dbReference>
<dbReference type="Gene3D" id="2.40.30.170">
    <property type="match status" value="1"/>
</dbReference>
<sequence length="387" mass="41104">MTGTTSQNRTNTVSATAAKSSPTTLFGLVLVGLLGLVVLMMFSGSGIAQQEAPPVVEQPVLVVPIAYQTQYAKPYRATGKVESNQQALIGFENGGKVAQILVEDGAQISAGQILAKLDIQRLEAQLAELTAAQSLVEAEVRLAKNTKERVVDLVSRKLDSAQRLDEVSENLNIAQARLTQITAQLNTVRLEVKKSTIYASTDGNIIKRMVDPGAVVGVGQPIFEIASNTELQARIPLPPEVATTLNQGDFTALSVGNISLNGQLSALGSQRNLRTRTLDAFFSLPANANVLVGDLVRANLTVTVAQTGAWVPVSALANGIRGMWTVLVAQNTGETLLESRTVEVIYTDGDMAYITGALQTNELVVLAGTHRFIAGQKVTAALYSQLP</sequence>
<proteinExistence type="inferred from homology"/>
<dbReference type="RefSeq" id="WP_254101430.1">
    <property type="nucleotide sequence ID" value="NZ_JANATA010000018.1"/>
</dbReference>
<dbReference type="InterPro" id="IPR006143">
    <property type="entry name" value="RND_pump_MFP"/>
</dbReference>
<evidence type="ECO:0000256" key="3">
    <source>
        <dbReference type="SAM" id="Phobius"/>
    </source>
</evidence>
<dbReference type="GO" id="GO:1990281">
    <property type="term" value="C:efflux pump complex"/>
    <property type="evidence" value="ECO:0007669"/>
    <property type="project" value="TreeGrafter"/>
</dbReference>
<gene>
    <name evidence="4" type="ORF">NLF92_10045</name>
</gene>
<organism evidence="4 5">
    <name type="scientific">Opacimonas viscosa</name>
    <dbReference type="NCBI Taxonomy" id="2961944"/>
    <lineage>
        <taxon>Bacteria</taxon>
        <taxon>Pseudomonadati</taxon>
        <taxon>Pseudomonadota</taxon>
        <taxon>Gammaproteobacteria</taxon>
        <taxon>Alteromonadales</taxon>
        <taxon>Alteromonadaceae</taxon>
        <taxon>Opacimonas</taxon>
    </lineage>
</organism>
<accession>A0AA41X048</accession>
<keyword evidence="3" id="KW-1133">Transmembrane helix</keyword>
<dbReference type="AlphaFoldDB" id="A0AA41X048"/>
<dbReference type="EMBL" id="JANATA010000018">
    <property type="protein sequence ID" value="MCP3429285.1"/>
    <property type="molecule type" value="Genomic_DNA"/>
</dbReference>
<evidence type="ECO:0000256" key="2">
    <source>
        <dbReference type="SAM" id="Coils"/>
    </source>
</evidence>
<keyword evidence="3" id="KW-0472">Membrane</keyword>
<keyword evidence="3" id="KW-0812">Transmembrane</keyword>
<dbReference type="PANTHER" id="PTHR30469">
    <property type="entry name" value="MULTIDRUG RESISTANCE PROTEIN MDTA"/>
    <property type="match status" value="1"/>
</dbReference>
<comment type="caution">
    <text evidence="4">The sequence shown here is derived from an EMBL/GenBank/DDBJ whole genome shotgun (WGS) entry which is preliminary data.</text>
</comment>
<dbReference type="Gene3D" id="1.10.287.470">
    <property type="entry name" value="Helix hairpin bin"/>
    <property type="match status" value="1"/>
</dbReference>
<protein>
    <submittedName>
        <fullName evidence="4">Efflux RND transporter periplasmic adaptor subunit</fullName>
    </submittedName>
</protein>
<dbReference type="NCBIfam" id="TIGR01730">
    <property type="entry name" value="RND_mfp"/>
    <property type="match status" value="1"/>
</dbReference>
<dbReference type="GO" id="GO:0015562">
    <property type="term" value="F:efflux transmembrane transporter activity"/>
    <property type="evidence" value="ECO:0007669"/>
    <property type="project" value="TreeGrafter"/>
</dbReference>
<evidence type="ECO:0000313" key="4">
    <source>
        <dbReference type="EMBL" id="MCP3429285.1"/>
    </source>
</evidence>
<dbReference type="Proteomes" id="UP001165413">
    <property type="component" value="Unassembled WGS sequence"/>
</dbReference>
<dbReference type="Gene3D" id="2.40.50.100">
    <property type="match status" value="1"/>
</dbReference>
<dbReference type="PANTHER" id="PTHR30469:SF11">
    <property type="entry name" value="BLL4320 PROTEIN"/>
    <property type="match status" value="1"/>
</dbReference>
<keyword evidence="5" id="KW-1185">Reference proteome</keyword>
<keyword evidence="2" id="KW-0175">Coiled coil</keyword>
<feature type="coiled-coil region" evidence="2">
    <location>
        <begin position="112"/>
        <end position="139"/>
    </location>
</feature>
<evidence type="ECO:0000313" key="5">
    <source>
        <dbReference type="Proteomes" id="UP001165413"/>
    </source>
</evidence>